<dbReference type="Pfam" id="PF09297">
    <property type="entry name" value="Zn_ribbon_NUD"/>
    <property type="match status" value="1"/>
</dbReference>
<comment type="catalytic activity">
    <reaction evidence="9">
        <text>a 5'-end NAD(+)-phospho-ribonucleoside in mRNA + H2O = a 5'-end phospho-adenosine-phospho-ribonucleoside in mRNA + beta-nicotinamide D-ribonucleotide + 2 H(+)</text>
        <dbReference type="Rhea" id="RHEA:60876"/>
        <dbReference type="Rhea" id="RHEA-COMP:15698"/>
        <dbReference type="Rhea" id="RHEA-COMP:15719"/>
        <dbReference type="ChEBI" id="CHEBI:14649"/>
        <dbReference type="ChEBI" id="CHEBI:15377"/>
        <dbReference type="ChEBI" id="CHEBI:15378"/>
        <dbReference type="ChEBI" id="CHEBI:144029"/>
        <dbReference type="ChEBI" id="CHEBI:144051"/>
    </reaction>
    <physiologicalReaction direction="left-to-right" evidence="9">
        <dbReference type="Rhea" id="RHEA:60877"/>
    </physiologicalReaction>
</comment>
<evidence type="ECO:0000256" key="5">
    <source>
        <dbReference type="ARBA" id="ARBA00022723"/>
    </source>
</evidence>
<dbReference type="PANTHER" id="PTHR42904">
    <property type="entry name" value="NUDIX HYDROLASE, NUDC SUBFAMILY"/>
    <property type="match status" value="1"/>
</dbReference>
<dbReference type="InterPro" id="IPR050241">
    <property type="entry name" value="NAD-cap_RNA_hydrolase_NudC"/>
</dbReference>
<dbReference type="GO" id="GO:0046872">
    <property type="term" value="F:metal ion binding"/>
    <property type="evidence" value="ECO:0007669"/>
    <property type="project" value="UniProtKB-KW"/>
</dbReference>
<protein>
    <recommendedName>
        <fullName evidence="4">NAD(+) diphosphatase</fullName>
        <ecNumber evidence="4">3.6.1.22</ecNumber>
    </recommendedName>
</protein>
<evidence type="ECO:0000256" key="4">
    <source>
        <dbReference type="ARBA" id="ARBA00012381"/>
    </source>
</evidence>
<dbReference type="Proteomes" id="UP001142317">
    <property type="component" value="Unassembled WGS sequence"/>
</dbReference>
<proteinExistence type="inferred from homology"/>
<dbReference type="InterPro" id="IPR015376">
    <property type="entry name" value="Znr_NADH_PPase"/>
</dbReference>
<dbReference type="EMBL" id="BSEO01000001">
    <property type="protein sequence ID" value="GLJ79340.1"/>
    <property type="molecule type" value="Genomic_DNA"/>
</dbReference>
<keyword evidence="12" id="KW-1185">Reference proteome</keyword>
<evidence type="ECO:0000256" key="1">
    <source>
        <dbReference type="ARBA" id="ARBA00001946"/>
    </source>
</evidence>
<gene>
    <name evidence="11" type="primary">nudC</name>
    <name evidence="11" type="ORF">GCM10017586_10220</name>
</gene>
<name>A0A9W6HEU9_9MICO</name>
<dbReference type="PROSITE" id="PS00893">
    <property type="entry name" value="NUDIX_BOX"/>
    <property type="match status" value="1"/>
</dbReference>
<dbReference type="InterPro" id="IPR020084">
    <property type="entry name" value="NUDIX_hydrolase_CS"/>
</dbReference>
<evidence type="ECO:0000256" key="8">
    <source>
        <dbReference type="ARBA" id="ARBA00023027"/>
    </source>
</evidence>
<dbReference type="Pfam" id="PF00293">
    <property type="entry name" value="NUDIX"/>
    <property type="match status" value="1"/>
</dbReference>
<dbReference type="GO" id="GO:0035529">
    <property type="term" value="F:NADH pyrophosphatase activity"/>
    <property type="evidence" value="ECO:0007669"/>
    <property type="project" value="TreeGrafter"/>
</dbReference>
<dbReference type="GO" id="GO:0019677">
    <property type="term" value="P:NAD+ catabolic process"/>
    <property type="evidence" value="ECO:0007669"/>
    <property type="project" value="TreeGrafter"/>
</dbReference>
<keyword evidence="6" id="KW-0378">Hydrolase</keyword>
<evidence type="ECO:0000256" key="6">
    <source>
        <dbReference type="ARBA" id="ARBA00022801"/>
    </source>
</evidence>
<comment type="similarity">
    <text evidence="3">Belongs to the Nudix hydrolase family. NudC subfamily.</text>
</comment>
<sequence>MRLQPPALARSAFDTSPDERADDDLLFRLRADPTTRVLRVHGDRAPADGARLVWEAPDAVTDPAEWGFLGRARDGSARLVAAVEPAASPDAEAGWVSLRMVGGDLSDEDAGAFVTAVALARWFADFRFCPRCGSPAPLRAAGWSRLCSGCGRQQFPRTDPAVIVAVRDGRNEGLLLGQNAAWAAQNRFSTFAGFVEAGESLETAVRREVSEEAGVAVGELSYRGSQAWPYPRSLMLGFHAVAEDAAPARPDGEEITEVRWFTRAEIASSLAGAGPVALPGSASIAHRLITDWCEEGA</sequence>
<dbReference type="RefSeq" id="WP_210004243.1">
    <property type="nucleotide sequence ID" value="NZ_BSEO01000001.1"/>
</dbReference>
<dbReference type="AlphaFoldDB" id="A0A9W6HEU9"/>
<dbReference type="PROSITE" id="PS51462">
    <property type="entry name" value="NUDIX"/>
    <property type="match status" value="1"/>
</dbReference>
<feature type="domain" description="Nudix hydrolase" evidence="10">
    <location>
        <begin position="156"/>
        <end position="283"/>
    </location>
</feature>
<evidence type="ECO:0000256" key="2">
    <source>
        <dbReference type="ARBA" id="ARBA00001947"/>
    </source>
</evidence>
<keyword evidence="8" id="KW-0520">NAD</keyword>
<evidence type="ECO:0000313" key="11">
    <source>
        <dbReference type="EMBL" id="GLJ79340.1"/>
    </source>
</evidence>
<reference evidence="11" key="1">
    <citation type="journal article" date="2014" name="Int. J. Syst. Evol. Microbiol.">
        <title>Complete genome sequence of Corynebacterium casei LMG S-19264T (=DSM 44701T), isolated from a smear-ripened cheese.</title>
        <authorList>
            <consortium name="US DOE Joint Genome Institute (JGI-PGF)"/>
            <person name="Walter F."/>
            <person name="Albersmeier A."/>
            <person name="Kalinowski J."/>
            <person name="Ruckert C."/>
        </authorList>
    </citation>
    <scope>NUCLEOTIDE SEQUENCE</scope>
    <source>
        <strain evidence="11">VKM Ac-1447</strain>
    </source>
</reference>
<dbReference type="GO" id="GO:0006742">
    <property type="term" value="P:NADP+ catabolic process"/>
    <property type="evidence" value="ECO:0007669"/>
    <property type="project" value="TreeGrafter"/>
</dbReference>
<dbReference type="InterPro" id="IPR000086">
    <property type="entry name" value="NUDIX_hydrolase_dom"/>
</dbReference>
<evidence type="ECO:0000256" key="3">
    <source>
        <dbReference type="ARBA" id="ARBA00009595"/>
    </source>
</evidence>
<dbReference type="Gene3D" id="3.90.79.20">
    <property type="match status" value="1"/>
</dbReference>
<comment type="cofactor">
    <cofactor evidence="1">
        <name>Mg(2+)</name>
        <dbReference type="ChEBI" id="CHEBI:18420"/>
    </cofactor>
</comment>
<keyword evidence="5" id="KW-0479">Metal-binding</keyword>
<reference evidence="11" key="2">
    <citation type="submission" date="2023-01" db="EMBL/GenBank/DDBJ databases">
        <authorList>
            <person name="Sun Q."/>
            <person name="Evtushenko L."/>
        </authorList>
    </citation>
    <scope>NUCLEOTIDE SEQUENCE</scope>
    <source>
        <strain evidence="11">VKM Ac-1447</strain>
    </source>
</reference>
<evidence type="ECO:0000256" key="9">
    <source>
        <dbReference type="ARBA" id="ARBA00023679"/>
    </source>
</evidence>
<dbReference type="EC" id="3.6.1.22" evidence="4"/>
<dbReference type="Gene3D" id="3.90.79.10">
    <property type="entry name" value="Nucleoside Triphosphate Pyrophosphohydrolase"/>
    <property type="match status" value="1"/>
</dbReference>
<evidence type="ECO:0000256" key="7">
    <source>
        <dbReference type="ARBA" id="ARBA00022842"/>
    </source>
</evidence>
<evidence type="ECO:0000313" key="12">
    <source>
        <dbReference type="Proteomes" id="UP001142317"/>
    </source>
</evidence>
<dbReference type="PANTHER" id="PTHR42904:SF6">
    <property type="entry name" value="NAD-CAPPED RNA HYDROLASE NUDT12"/>
    <property type="match status" value="1"/>
</dbReference>
<dbReference type="NCBIfam" id="NF001299">
    <property type="entry name" value="PRK00241.1"/>
    <property type="match status" value="1"/>
</dbReference>
<dbReference type="Pfam" id="PF09296">
    <property type="entry name" value="NUDIX-like"/>
    <property type="match status" value="1"/>
</dbReference>
<dbReference type="CDD" id="cd03429">
    <property type="entry name" value="NUDIX_NADH_pyrophosphatase_Nudt13"/>
    <property type="match status" value="1"/>
</dbReference>
<comment type="caution">
    <text evidence="11">The sequence shown here is derived from an EMBL/GenBank/DDBJ whole genome shotgun (WGS) entry which is preliminary data.</text>
</comment>
<dbReference type="SUPFAM" id="SSF55811">
    <property type="entry name" value="Nudix"/>
    <property type="match status" value="1"/>
</dbReference>
<keyword evidence="7" id="KW-0460">Magnesium</keyword>
<organism evidence="11 12">
    <name type="scientific">Microbacterium imperiale</name>
    <dbReference type="NCBI Taxonomy" id="33884"/>
    <lineage>
        <taxon>Bacteria</taxon>
        <taxon>Bacillati</taxon>
        <taxon>Actinomycetota</taxon>
        <taxon>Actinomycetes</taxon>
        <taxon>Micrococcales</taxon>
        <taxon>Microbacteriaceae</taxon>
        <taxon>Microbacterium</taxon>
    </lineage>
</organism>
<dbReference type="InterPro" id="IPR015375">
    <property type="entry name" value="NADH_PPase-like_N"/>
</dbReference>
<comment type="cofactor">
    <cofactor evidence="2">
        <name>Zn(2+)</name>
        <dbReference type="ChEBI" id="CHEBI:29105"/>
    </cofactor>
</comment>
<evidence type="ECO:0000259" key="10">
    <source>
        <dbReference type="PROSITE" id="PS51462"/>
    </source>
</evidence>
<accession>A0A9W6HEU9</accession>
<dbReference type="InterPro" id="IPR015797">
    <property type="entry name" value="NUDIX_hydrolase-like_dom_sf"/>
</dbReference>
<dbReference type="GO" id="GO:0005829">
    <property type="term" value="C:cytosol"/>
    <property type="evidence" value="ECO:0007669"/>
    <property type="project" value="TreeGrafter"/>
</dbReference>
<dbReference type="InterPro" id="IPR049734">
    <property type="entry name" value="NudC-like_C"/>
</dbReference>